<accession>A0A0P1BE35</accession>
<sequence>MTSAVVDANAAHRLSPNPQDETEGKGKVPIHLILPGPSFLLPDAERSTASPSPATSHNGPAHPAAAK</sequence>
<dbReference type="AlphaFoldDB" id="A0A0P1BE35"/>
<evidence type="ECO:0000313" key="2">
    <source>
        <dbReference type="EMBL" id="CEH14390.1"/>
    </source>
</evidence>
<dbReference type="EMBL" id="CCYA01000243">
    <property type="protein sequence ID" value="CEH14390.1"/>
    <property type="molecule type" value="Genomic_DNA"/>
</dbReference>
<feature type="compositionally biased region" description="Polar residues" evidence="1">
    <location>
        <begin position="47"/>
        <end position="58"/>
    </location>
</feature>
<evidence type="ECO:0000256" key="1">
    <source>
        <dbReference type="SAM" id="MobiDB-lite"/>
    </source>
</evidence>
<keyword evidence="3" id="KW-1185">Reference proteome</keyword>
<reference evidence="2 3" key="1">
    <citation type="submission" date="2014-09" db="EMBL/GenBank/DDBJ databases">
        <authorList>
            <person name="Magalhaes I.L.F."/>
            <person name="Oliveira U."/>
            <person name="Santos F.R."/>
            <person name="Vidigal T.H.D.A."/>
            <person name="Brescovit A.D."/>
            <person name="Santos A.J."/>
        </authorList>
    </citation>
    <scope>NUCLEOTIDE SEQUENCE [LARGE SCALE GENOMIC DNA]</scope>
</reference>
<proteinExistence type="predicted"/>
<protein>
    <submittedName>
        <fullName evidence="2">Uncharacterized protein</fullName>
    </submittedName>
</protein>
<organism evidence="2 3">
    <name type="scientific">Ceraceosorus bombacis</name>
    <dbReference type="NCBI Taxonomy" id="401625"/>
    <lineage>
        <taxon>Eukaryota</taxon>
        <taxon>Fungi</taxon>
        <taxon>Dikarya</taxon>
        <taxon>Basidiomycota</taxon>
        <taxon>Ustilaginomycotina</taxon>
        <taxon>Exobasidiomycetes</taxon>
        <taxon>Ceraceosorales</taxon>
        <taxon>Ceraceosoraceae</taxon>
        <taxon>Ceraceosorus</taxon>
    </lineage>
</organism>
<evidence type="ECO:0000313" key="3">
    <source>
        <dbReference type="Proteomes" id="UP000054845"/>
    </source>
</evidence>
<feature type="region of interest" description="Disordered" evidence="1">
    <location>
        <begin position="1"/>
        <end position="67"/>
    </location>
</feature>
<dbReference type="Proteomes" id="UP000054845">
    <property type="component" value="Unassembled WGS sequence"/>
</dbReference>
<name>A0A0P1BE35_9BASI</name>